<reference evidence="1" key="1">
    <citation type="submission" date="2021-03" db="EMBL/GenBank/DDBJ databases">
        <title>Draft genome sequence of rust myrtle Austropuccinia psidii MF-1, a brazilian biotype.</title>
        <authorList>
            <person name="Quecine M.C."/>
            <person name="Pachon D.M.R."/>
            <person name="Bonatelli M.L."/>
            <person name="Correr F.H."/>
            <person name="Franceschini L.M."/>
            <person name="Leite T.F."/>
            <person name="Margarido G.R.A."/>
            <person name="Almeida C.A."/>
            <person name="Ferrarezi J.A."/>
            <person name="Labate C.A."/>
        </authorList>
    </citation>
    <scope>NUCLEOTIDE SEQUENCE</scope>
    <source>
        <strain evidence="1">MF-1</strain>
    </source>
</reference>
<gene>
    <name evidence="1" type="ORF">O181_048977</name>
</gene>
<comment type="caution">
    <text evidence="1">The sequence shown here is derived from an EMBL/GenBank/DDBJ whole genome shotgun (WGS) entry which is preliminary data.</text>
</comment>
<protein>
    <submittedName>
        <fullName evidence="1">Uncharacterized protein</fullName>
    </submittedName>
</protein>
<sequence>MSANMNKNEGTRTSNPKVLDLENSHLKNEFSTSFNNLEPLIGQALSKEVQKLKEWLHFTGEGEYEHMEFIRGIDMIKEDFKLPDILVKEIFKACLTNKLTDGISN</sequence>
<proteinExistence type="predicted"/>
<dbReference type="AlphaFoldDB" id="A0A9Q3HM58"/>
<name>A0A9Q3HM58_9BASI</name>
<accession>A0A9Q3HM58</accession>
<organism evidence="1 2">
    <name type="scientific">Austropuccinia psidii MF-1</name>
    <dbReference type="NCBI Taxonomy" id="1389203"/>
    <lineage>
        <taxon>Eukaryota</taxon>
        <taxon>Fungi</taxon>
        <taxon>Dikarya</taxon>
        <taxon>Basidiomycota</taxon>
        <taxon>Pucciniomycotina</taxon>
        <taxon>Pucciniomycetes</taxon>
        <taxon>Pucciniales</taxon>
        <taxon>Sphaerophragmiaceae</taxon>
        <taxon>Austropuccinia</taxon>
    </lineage>
</organism>
<dbReference type="EMBL" id="AVOT02020847">
    <property type="protein sequence ID" value="MBW0509262.1"/>
    <property type="molecule type" value="Genomic_DNA"/>
</dbReference>
<dbReference type="Proteomes" id="UP000765509">
    <property type="component" value="Unassembled WGS sequence"/>
</dbReference>
<evidence type="ECO:0000313" key="1">
    <source>
        <dbReference type="EMBL" id="MBW0509262.1"/>
    </source>
</evidence>
<keyword evidence="2" id="KW-1185">Reference proteome</keyword>
<evidence type="ECO:0000313" key="2">
    <source>
        <dbReference type="Proteomes" id="UP000765509"/>
    </source>
</evidence>